<protein>
    <submittedName>
        <fullName evidence="1">Uncharacterized protein</fullName>
    </submittedName>
</protein>
<sequence length="119" mass="13577">MGHSIPVKIGQKEFKSKKAAVDYFMVQREAVKAVSPLKEGELFDELRDLYLRYCEITDYPLGNREIYACSVDYETRHTDQNYGTYLCYWVHFSPKDTDGLSFSVKHAVDAIASAAAEQP</sequence>
<evidence type="ECO:0000313" key="1">
    <source>
        <dbReference type="EMBL" id="TQC70050.1"/>
    </source>
</evidence>
<dbReference type="Proteomes" id="UP000319715">
    <property type="component" value="Unassembled WGS sequence"/>
</dbReference>
<keyword evidence="2" id="KW-1185">Reference proteome</keyword>
<dbReference type="Gene3D" id="3.10.450.40">
    <property type="match status" value="1"/>
</dbReference>
<accession>A0ABY2ZV55</accession>
<evidence type="ECO:0000313" key="2">
    <source>
        <dbReference type="Proteomes" id="UP000319715"/>
    </source>
</evidence>
<dbReference type="RefSeq" id="WP_141496947.1">
    <property type="nucleotide sequence ID" value="NZ_VICF01000010.1"/>
</dbReference>
<comment type="caution">
    <text evidence="1">The sequence shown here is derived from an EMBL/GenBank/DDBJ whole genome shotgun (WGS) entry which is preliminary data.</text>
</comment>
<proteinExistence type="predicted"/>
<name>A0ABY2ZV55_9GAMM</name>
<reference evidence="1 2" key="1">
    <citation type="submission" date="2019-06" db="EMBL/GenBank/DDBJ databases">
        <title>Pantoea dispersa Assembly.</title>
        <authorList>
            <person name="Wang J."/>
        </authorList>
    </citation>
    <scope>NUCLEOTIDE SEQUENCE [LARGE SCALE GENOMIC DNA]</scope>
    <source>
        <strain evidence="2">bio</strain>
    </source>
</reference>
<dbReference type="EMBL" id="VICF01000010">
    <property type="protein sequence ID" value="TQC70050.1"/>
    <property type="molecule type" value="Genomic_DNA"/>
</dbReference>
<organism evidence="1 2">
    <name type="scientific">Pantoea dispersa</name>
    <dbReference type="NCBI Taxonomy" id="59814"/>
    <lineage>
        <taxon>Bacteria</taxon>
        <taxon>Pseudomonadati</taxon>
        <taxon>Pseudomonadota</taxon>
        <taxon>Gammaproteobacteria</taxon>
        <taxon>Enterobacterales</taxon>
        <taxon>Erwiniaceae</taxon>
        <taxon>Pantoea</taxon>
    </lineage>
</organism>
<gene>
    <name evidence="1" type="ORF">FK492_20330</name>
</gene>